<gene>
    <name evidence="8" type="ORF">EJ05DRAFT_531155</name>
</gene>
<keyword evidence="5 6" id="KW-0472">Membrane</keyword>
<proteinExistence type="inferred from homology"/>
<feature type="transmembrane region" description="Helical" evidence="6">
    <location>
        <begin position="94"/>
        <end position="114"/>
    </location>
</feature>
<dbReference type="FunFam" id="1.20.1740.10:FF:000039">
    <property type="entry name" value="Neutral amino acid transporter (Eurofung)"/>
    <property type="match status" value="1"/>
</dbReference>
<dbReference type="Pfam" id="PF01490">
    <property type="entry name" value="Aa_trans"/>
    <property type="match status" value="1"/>
</dbReference>
<dbReference type="Gene3D" id="1.20.1740.10">
    <property type="entry name" value="Amino acid/polyamine transporter I"/>
    <property type="match status" value="1"/>
</dbReference>
<feature type="transmembrane region" description="Helical" evidence="6">
    <location>
        <begin position="319"/>
        <end position="344"/>
    </location>
</feature>
<feature type="transmembrane region" description="Helical" evidence="6">
    <location>
        <begin position="276"/>
        <end position="299"/>
    </location>
</feature>
<evidence type="ECO:0000256" key="4">
    <source>
        <dbReference type="ARBA" id="ARBA00022989"/>
    </source>
</evidence>
<name>A0A6A6WBU8_9PEZI</name>
<feature type="domain" description="Amino acid transporter transmembrane" evidence="7">
    <location>
        <begin position="62"/>
        <end position="448"/>
    </location>
</feature>
<comment type="similarity">
    <text evidence="2">Belongs to the amino acid/polyamine transporter 2 family.</text>
</comment>
<feature type="transmembrane region" description="Helical" evidence="6">
    <location>
        <begin position="203"/>
        <end position="223"/>
    </location>
</feature>
<dbReference type="PANTHER" id="PTHR22950">
    <property type="entry name" value="AMINO ACID TRANSPORTER"/>
    <property type="match status" value="1"/>
</dbReference>
<dbReference type="InterPro" id="IPR013057">
    <property type="entry name" value="AA_transpt_TM"/>
</dbReference>
<keyword evidence="4 6" id="KW-1133">Transmembrane helix</keyword>
<dbReference type="OrthoDB" id="294730at2759"/>
<feature type="transmembrane region" description="Helical" evidence="6">
    <location>
        <begin position="69"/>
        <end position="88"/>
    </location>
</feature>
<feature type="transmembrane region" description="Helical" evidence="6">
    <location>
        <begin position="365"/>
        <end position="383"/>
    </location>
</feature>
<dbReference type="GeneID" id="54490058"/>
<evidence type="ECO:0000256" key="2">
    <source>
        <dbReference type="ARBA" id="ARBA00008066"/>
    </source>
</evidence>
<evidence type="ECO:0000313" key="9">
    <source>
        <dbReference type="Proteomes" id="UP000799437"/>
    </source>
</evidence>
<accession>A0A6A6WBU8</accession>
<feature type="transmembrane region" description="Helical" evidence="6">
    <location>
        <begin position="425"/>
        <end position="448"/>
    </location>
</feature>
<evidence type="ECO:0000313" key="8">
    <source>
        <dbReference type="EMBL" id="KAF2759514.1"/>
    </source>
</evidence>
<evidence type="ECO:0000259" key="7">
    <source>
        <dbReference type="Pfam" id="PF01490"/>
    </source>
</evidence>
<keyword evidence="3 6" id="KW-0812">Transmembrane</keyword>
<keyword evidence="9" id="KW-1185">Reference proteome</keyword>
<reference evidence="8" key="1">
    <citation type="journal article" date="2020" name="Stud. Mycol.">
        <title>101 Dothideomycetes genomes: a test case for predicting lifestyles and emergence of pathogens.</title>
        <authorList>
            <person name="Haridas S."/>
            <person name="Albert R."/>
            <person name="Binder M."/>
            <person name="Bloem J."/>
            <person name="Labutti K."/>
            <person name="Salamov A."/>
            <person name="Andreopoulos B."/>
            <person name="Baker S."/>
            <person name="Barry K."/>
            <person name="Bills G."/>
            <person name="Bluhm B."/>
            <person name="Cannon C."/>
            <person name="Castanera R."/>
            <person name="Culley D."/>
            <person name="Daum C."/>
            <person name="Ezra D."/>
            <person name="Gonzalez J."/>
            <person name="Henrissat B."/>
            <person name="Kuo A."/>
            <person name="Liang C."/>
            <person name="Lipzen A."/>
            <person name="Lutzoni F."/>
            <person name="Magnuson J."/>
            <person name="Mondo S."/>
            <person name="Nolan M."/>
            <person name="Ohm R."/>
            <person name="Pangilinan J."/>
            <person name="Park H.-J."/>
            <person name="Ramirez L."/>
            <person name="Alfaro M."/>
            <person name="Sun H."/>
            <person name="Tritt A."/>
            <person name="Yoshinaga Y."/>
            <person name="Zwiers L.-H."/>
            <person name="Turgeon B."/>
            <person name="Goodwin S."/>
            <person name="Spatafora J."/>
            <person name="Crous P."/>
            <person name="Grigoriev I."/>
        </authorList>
    </citation>
    <scope>NUCLEOTIDE SEQUENCE</scope>
    <source>
        <strain evidence="8">CBS 121739</strain>
    </source>
</reference>
<feature type="transmembrane region" description="Helical" evidence="6">
    <location>
        <begin position="168"/>
        <end position="191"/>
    </location>
</feature>
<evidence type="ECO:0000256" key="6">
    <source>
        <dbReference type="SAM" id="Phobius"/>
    </source>
</evidence>
<evidence type="ECO:0000256" key="1">
    <source>
        <dbReference type="ARBA" id="ARBA00004141"/>
    </source>
</evidence>
<comment type="subcellular location">
    <subcellularLocation>
        <location evidence="1">Membrane</location>
        <topology evidence="1">Multi-pass membrane protein</topology>
    </subcellularLocation>
</comment>
<organism evidence="8 9">
    <name type="scientific">Pseudovirgaria hyperparasitica</name>
    <dbReference type="NCBI Taxonomy" id="470096"/>
    <lineage>
        <taxon>Eukaryota</taxon>
        <taxon>Fungi</taxon>
        <taxon>Dikarya</taxon>
        <taxon>Ascomycota</taxon>
        <taxon>Pezizomycotina</taxon>
        <taxon>Dothideomycetes</taxon>
        <taxon>Dothideomycetes incertae sedis</taxon>
        <taxon>Acrospermales</taxon>
        <taxon>Acrospermaceae</taxon>
        <taxon>Pseudovirgaria</taxon>
    </lineage>
</organism>
<dbReference type="Proteomes" id="UP000799437">
    <property type="component" value="Unassembled WGS sequence"/>
</dbReference>
<dbReference type="EMBL" id="ML996569">
    <property type="protein sequence ID" value="KAF2759514.1"/>
    <property type="molecule type" value="Genomic_DNA"/>
</dbReference>
<feature type="transmembrane region" description="Helical" evidence="6">
    <location>
        <begin position="243"/>
        <end position="264"/>
    </location>
</feature>
<evidence type="ECO:0000256" key="5">
    <source>
        <dbReference type="ARBA" id="ARBA00023136"/>
    </source>
</evidence>
<sequence>MRSVQEKPTPTTREVDPARVDSGEGMLALPDVERVRADVTRRASVVDDAFGNEEGAQVRYKTCNWVQTALLMIAETISLGVLALPQAVAHLGLVPGLLLIAFLGIVATYTGFVIGQFKEAFPGVCSFPDVGFLIAGRFGREFMAVSSILILVFIMGAHIVSFNLMMNWLTNHATCTIVWAVIGTLVSFIIGMPRKMSGLSWTSAASCISILIAVLITLVALAVRAPSPGNVSAVVSTLPLHSSIVAVMTMILAYAGHVAFFSFLGEMSQPRDFKKALAFMTTTTCTFYMVIAAVIYYYAGSTVTSPALDGIGNPTITKVAYGIAAPTIVVAGVVNGAVAAKYIYTRYWAGTRVIHERSFKSLASWYFINAILWLVAFIIAEAIPNFHVLLSLIGSLFCSWFSYGLPGGLWLYMNKGRWTSSKRKIALAVVNAGILCLGATICVLGTWAGAKALANGEGGRSFSCGDNRSH</sequence>
<dbReference type="AlphaFoldDB" id="A0A6A6WBU8"/>
<feature type="transmembrane region" description="Helical" evidence="6">
    <location>
        <begin position="142"/>
        <end position="162"/>
    </location>
</feature>
<evidence type="ECO:0000256" key="3">
    <source>
        <dbReference type="ARBA" id="ARBA00022692"/>
    </source>
</evidence>
<dbReference type="GO" id="GO:0016020">
    <property type="term" value="C:membrane"/>
    <property type="evidence" value="ECO:0007669"/>
    <property type="project" value="UniProtKB-SubCell"/>
</dbReference>
<dbReference type="GO" id="GO:0015179">
    <property type="term" value="F:L-amino acid transmembrane transporter activity"/>
    <property type="evidence" value="ECO:0007669"/>
    <property type="project" value="TreeGrafter"/>
</dbReference>
<dbReference type="RefSeq" id="XP_033601965.1">
    <property type="nucleotide sequence ID" value="XM_033749004.1"/>
</dbReference>
<protein>
    <submittedName>
        <fullName evidence="8">Amino acid transporter</fullName>
    </submittedName>
</protein>
<feature type="transmembrane region" description="Helical" evidence="6">
    <location>
        <begin position="389"/>
        <end position="413"/>
    </location>
</feature>
<dbReference type="PANTHER" id="PTHR22950:SF668">
    <property type="entry name" value="AMINO ACID TRANSPORTER (EUROFUNG)"/>
    <property type="match status" value="1"/>
</dbReference>